<evidence type="ECO:0000256" key="4">
    <source>
        <dbReference type="ARBA" id="ARBA00022448"/>
    </source>
</evidence>
<dbReference type="PANTHER" id="PTHR32409:SF3">
    <property type="entry name" value="MITOCHONDRIAL IMPORT RECEPTOR SUBUNIT TOM20-1-RELATED"/>
    <property type="match status" value="1"/>
</dbReference>
<feature type="transmembrane region" description="Helical" evidence="11">
    <location>
        <begin position="181"/>
        <end position="199"/>
    </location>
</feature>
<dbReference type="PANTHER" id="PTHR32409">
    <property type="entry name" value="MITOCHONDRIAL IMPORT RECEPTOR SUBUNIT TOM20-1-RELATED"/>
    <property type="match status" value="1"/>
</dbReference>
<dbReference type="InterPro" id="IPR011990">
    <property type="entry name" value="TPR-like_helical_dom_sf"/>
</dbReference>
<comment type="similarity">
    <text evidence="3">Belongs to the Tom20 family.</text>
</comment>
<evidence type="ECO:0000256" key="5">
    <source>
        <dbReference type="ARBA" id="ARBA00022692"/>
    </source>
</evidence>
<dbReference type="Proteomes" id="UP000886520">
    <property type="component" value="Chromosome 13"/>
</dbReference>
<dbReference type="GO" id="GO:0005742">
    <property type="term" value="C:mitochondrial outer membrane translocase complex"/>
    <property type="evidence" value="ECO:0007669"/>
    <property type="project" value="InterPro"/>
</dbReference>
<evidence type="ECO:0000256" key="11">
    <source>
        <dbReference type="SAM" id="Phobius"/>
    </source>
</evidence>
<evidence type="ECO:0008006" key="14">
    <source>
        <dbReference type="Google" id="ProtNLM"/>
    </source>
</evidence>
<sequence>MEDMSLPAEEYQRLLFFESARDKAAETYQHAPEDSDNLTRWGGALLELSQIQQGKHSLDLVKDAVSKLEEARNINPLKSDALWCLGNAYTTHGFLIHEGSLAKDYFQKASGCFLQALELEPNNELFQKALEMSAKAPALHEELQSQLTAQPDHFDAAAGVPERGHTLKGKKKRRKNDDFKYDLLGWVVLAVGVIAWISFSKAPPEAPETNIYEQLE</sequence>
<dbReference type="Pfam" id="PF06552">
    <property type="entry name" value="TOM20_plant"/>
    <property type="match status" value="1"/>
</dbReference>
<dbReference type="Gene3D" id="1.25.40.10">
    <property type="entry name" value="Tetratricopeptide repeat domain"/>
    <property type="match status" value="1"/>
</dbReference>
<evidence type="ECO:0000256" key="6">
    <source>
        <dbReference type="ARBA" id="ARBA00022787"/>
    </source>
</evidence>
<proteinExistence type="inferred from homology"/>
<keyword evidence="8 11" id="KW-1133">Transmembrane helix</keyword>
<keyword evidence="6" id="KW-1000">Mitochondrion outer membrane</keyword>
<evidence type="ECO:0000256" key="9">
    <source>
        <dbReference type="ARBA" id="ARBA00023128"/>
    </source>
</evidence>
<evidence type="ECO:0000256" key="7">
    <source>
        <dbReference type="ARBA" id="ARBA00022927"/>
    </source>
</evidence>
<comment type="function">
    <text evidence="1">Central component of the receptor complex responsible for the recognition and translocation of cytosolically synthesized mitochondrial preproteins. Together with TOM22 functions as the transit peptide receptor at the surface of the mitochondrion outer membrane and facilitates the movement of preproteins into the translocation pore.</text>
</comment>
<keyword evidence="13" id="KW-1185">Reference proteome</keyword>
<dbReference type="AlphaFoldDB" id="A0A9D4UPZ0"/>
<organism evidence="12 13">
    <name type="scientific">Adiantum capillus-veneris</name>
    <name type="common">Maidenhair fern</name>
    <dbReference type="NCBI Taxonomy" id="13818"/>
    <lineage>
        <taxon>Eukaryota</taxon>
        <taxon>Viridiplantae</taxon>
        <taxon>Streptophyta</taxon>
        <taxon>Embryophyta</taxon>
        <taxon>Tracheophyta</taxon>
        <taxon>Polypodiopsida</taxon>
        <taxon>Polypodiidae</taxon>
        <taxon>Polypodiales</taxon>
        <taxon>Pteridineae</taxon>
        <taxon>Pteridaceae</taxon>
        <taxon>Vittarioideae</taxon>
        <taxon>Adiantum</taxon>
    </lineage>
</organism>
<dbReference type="GO" id="GO:0045040">
    <property type="term" value="P:protein insertion into mitochondrial outer membrane"/>
    <property type="evidence" value="ECO:0007669"/>
    <property type="project" value="InterPro"/>
</dbReference>
<evidence type="ECO:0000313" key="13">
    <source>
        <dbReference type="Proteomes" id="UP000886520"/>
    </source>
</evidence>
<evidence type="ECO:0000256" key="10">
    <source>
        <dbReference type="ARBA" id="ARBA00023136"/>
    </source>
</evidence>
<dbReference type="OrthoDB" id="1056333at2759"/>
<evidence type="ECO:0000313" key="12">
    <source>
        <dbReference type="EMBL" id="KAI5071684.1"/>
    </source>
</evidence>
<evidence type="ECO:0000256" key="1">
    <source>
        <dbReference type="ARBA" id="ARBA00003450"/>
    </source>
</evidence>
<evidence type="ECO:0000256" key="8">
    <source>
        <dbReference type="ARBA" id="ARBA00022989"/>
    </source>
</evidence>
<keyword evidence="7" id="KW-0653">Protein transport</keyword>
<name>A0A9D4UPZ0_ADICA</name>
<keyword evidence="5 11" id="KW-0812">Transmembrane</keyword>
<evidence type="ECO:0000256" key="2">
    <source>
        <dbReference type="ARBA" id="ARBA00004572"/>
    </source>
</evidence>
<dbReference type="EMBL" id="JABFUD020000013">
    <property type="protein sequence ID" value="KAI5071684.1"/>
    <property type="molecule type" value="Genomic_DNA"/>
</dbReference>
<reference evidence="12" key="1">
    <citation type="submission" date="2021-01" db="EMBL/GenBank/DDBJ databases">
        <title>Adiantum capillus-veneris genome.</title>
        <authorList>
            <person name="Fang Y."/>
            <person name="Liao Q."/>
        </authorList>
    </citation>
    <scope>NUCLEOTIDE SEQUENCE</scope>
    <source>
        <strain evidence="12">H3</strain>
        <tissue evidence="12">Leaf</tissue>
    </source>
</reference>
<evidence type="ECO:0000256" key="3">
    <source>
        <dbReference type="ARBA" id="ARBA00005792"/>
    </source>
</evidence>
<gene>
    <name evidence="12" type="ORF">GOP47_0013935</name>
</gene>
<dbReference type="SUPFAM" id="SSF48452">
    <property type="entry name" value="TPR-like"/>
    <property type="match status" value="1"/>
</dbReference>
<accession>A0A9D4UPZ0</accession>
<keyword evidence="4" id="KW-0813">Transport</keyword>
<comment type="caution">
    <text evidence="12">The sequence shown here is derived from an EMBL/GenBank/DDBJ whole genome shotgun (WGS) entry which is preliminary data.</text>
</comment>
<keyword evidence="10 11" id="KW-0472">Membrane</keyword>
<dbReference type="InterPro" id="IPR010547">
    <property type="entry name" value="TOM20_imprt_rcpt"/>
</dbReference>
<protein>
    <recommendedName>
        <fullName evidence="14">Mitochondrial import receptor subunit TOM20</fullName>
    </recommendedName>
</protein>
<dbReference type="GO" id="GO:0015031">
    <property type="term" value="P:protein transport"/>
    <property type="evidence" value="ECO:0007669"/>
    <property type="project" value="UniProtKB-KW"/>
</dbReference>
<comment type="subcellular location">
    <subcellularLocation>
        <location evidence="2">Mitochondrion outer membrane</location>
        <topology evidence="2">Single-pass membrane protein</topology>
    </subcellularLocation>
</comment>
<keyword evidence="9" id="KW-0496">Mitochondrion</keyword>